<evidence type="ECO:0000313" key="2">
    <source>
        <dbReference type="EMBL" id="KAA6400361.1"/>
    </source>
</evidence>
<evidence type="ECO:0000313" key="3">
    <source>
        <dbReference type="Proteomes" id="UP000324800"/>
    </source>
</evidence>
<gene>
    <name evidence="2" type="ORF">EZS28_004106</name>
</gene>
<dbReference type="EMBL" id="SNRW01000574">
    <property type="protein sequence ID" value="KAA6400361.1"/>
    <property type="molecule type" value="Genomic_DNA"/>
</dbReference>
<proteinExistence type="predicted"/>
<keyword evidence="1" id="KW-0812">Transmembrane</keyword>
<keyword evidence="1" id="KW-1133">Transmembrane helix</keyword>
<organism evidence="2 3">
    <name type="scientific">Streblomastix strix</name>
    <dbReference type="NCBI Taxonomy" id="222440"/>
    <lineage>
        <taxon>Eukaryota</taxon>
        <taxon>Metamonada</taxon>
        <taxon>Preaxostyla</taxon>
        <taxon>Oxymonadida</taxon>
        <taxon>Streblomastigidae</taxon>
        <taxon>Streblomastix</taxon>
    </lineage>
</organism>
<keyword evidence="1" id="KW-0472">Membrane</keyword>
<dbReference type="AlphaFoldDB" id="A0A5J4WZK6"/>
<accession>A0A5J4WZK6</accession>
<dbReference type="Proteomes" id="UP000324800">
    <property type="component" value="Unassembled WGS sequence"/>
</dbReference>
<evidence type="ECO:0000256" key="1">
    <source>
        <dbReference type="SAM" id="Phobius"/>
    </source>
</evidence>
<reference evidence="2 3" key="1">
    <citation type="submission" date="2019-03" db="EMBL/GenBank/DDBJ databases">
        <title>Single cell metagenomics reveals metabolic interactions within the superorganism composed of flagellate Streblomastix strix and complex community of Bacteroidetes bacteria on its surface.</title>
        <authorList>
            <person name="Treitli S.C."/>
            <person name="Kolisko M."/>
            <person name="Husnik F."/>
            <person name="Keeling P."/>
            <person name="Hampl V."/>
        </authorList>
    </citation>
    <scope>NUCLEOTIDE SEQUENCE [LARGE SCALE GENOMIC DNA]</scope>
    <source>
        <strain evidence="2">ST1C</strain>
    </source>
</reference>
<sequence length="72" mass="8385">MLVDLALQELFKEPLHLNEVGIFMMIVIRNWSMNRNLVQKNVTEIESILYLLNLMMMIMIIMRTQAFAEGGA</sequence>
<name>A0A5J4WZK6_9EUKA</name>
<feature type="transmembrane region" description="Helical" evidence="1">
    <location>
        <begin position="50"/>
        <end position="68"/>
    </location>
</feature>
<protein>
    <submittedName>
        <fullName evidence="2">Uncharacterized protein</fullName>
    </submittedName>
</protein>
<comment type="caution">
    <text evidence="2">The sequence shown here is derived from an EMBL/GenBank/DDBJ whole genome shotgun (WGS) entry which is preliminary data.</text>
</comment>
<feature type="transmembrane region" description="Helical" evidence="1">
    <location>
        <begin position="20"/>
        <end position="38"/>
    </location>
</feature>
<feature type="non-terminal residue" evidence="2">
    <location>
        <position position="72"/>
    </location>
</feature>